<dbReference type="RefSeq" id="WP_082027319.1">
    <property type="nucleotide sequence ID" value="NZ_AP014569.1"/>
</dbReference>
<comment type="similarity">
    <text evidence="2">Belongs to the autoinducer-2 exporter (AI-2E) (TC 2.A.86) family.</text>
</comment>
<gene>
    <name evidence="7" type="ORF">SMCB_1698</name>
</gene>
<dbReference type="OrthoDB" id="5792512at2"/>
<organism evidence="7 8">
    <name type="scientific">Serpentinimonas maccroryi</name>
    <dbReference type="NCBI Taxonomy" id="1458426"/>
    <lineage>
        <taxon>Bacteria</taxon>
        <taxon>Pseudomonadati</taxon>
        <taxon>Pseudomonadota</taxon>
        <taxon>Betaproteobacteria</taxon>
        <taxon>Burkholderiales</taxon>
        <taxon>Comamonadaceae</taxon>
        <taxon>Serpentinimonas</taxon>
    </lineage>
</organism>
<dbReference type="AlphaFoldDB" id="A0A060NN13"/>
<evidence type="ECO:0000313" key="8">
    <source>
        <dbReference type="Proteomes" id="UP000066014"/>
    </source>
</evidence>
<accession>A0A060NN13</accession>
<dbReference type="GO" id="GO:0055085">
    <property type="term" value="P:transmembrane transport"/>
    <property type="evidence" value="ECO:0007669"/>
    <property type="project" value="TreeGrafter"/>
</dbReference>
<feature type="transmembrane region" description="Helical" evidence="6">
    <location>
        <begin position="307"/>
        <end position="338"/>
    </location>
</feature>
<evidence type="ECO:0000256" key="4">
    <source>
        <dbReference type="ARBA" id="ARBA00022989"/>
    </source>
</evidence>
<keyword evidence="8" id="KW-1185">Reference proteome</keyword>
<evidence type="ECO:0000256" key="6">
    <source>
        <dbReference type="SAM" id="Phobius"/>
    </source>
</evidence>
<evidence type="ECO:0000256" key="1">
    <source>
        <dbReference type="ARBA" id="ARBA00004141"/>
    </source>
</evidence>
<evidence type="ECO:0000256" key="2">
    <source>
        <dbReference type="ARBA" id="ARBA00009773"/>
    </source>
</evidence>
<evidence type="ECO:0000256" key="3">
    <source>
        <dbReference type="ARBA" id="ARBA00022692"/>
    </source>
</evidence>
<evidence type="ECO:0000256" key="5">
    <source>
        <dbReference type="ARBA" id="ARBA00023136"/>
    </source>
</evidence>
<feature type="transmembrane region" description="Helical" evidence="6">
    <location>
        <begin position="238"/>
        <end position="264"/>
    </location>
</feature>
<dbReference type="InterPro" id="IPR002549">
    <property type="entry name" value="AI-2E-like"/>
</dbReference>
<evidence type="ECO:0000313" key="7">
    <source>
        <dbReference type="EMBL" id="BAO83926.1"/>
    </source>
</evidence>
<keyword evidence="5 6" id="KW-0472">Membrane</keyword>
<dbReference type="PANTHER" id="PTHR21716:SF64">
    <property type="entry name" value="AI-2 TRANSPORT PROTEIN TQSA"/>
    <property type="match status" value="1"/>
</dbReference>
<keyword evidence="3 6" id="KW-0812">Transmembrane</keyword>
<feature type="transmembrane region" description="Helical" evidence="6">
    <location>
        <begin position="213"/>
        <end position="232"/>
    </location>
</feature>
<feature type="transmembrane region" description="Helical" evidence="6">
    <location>
        <begin position="149"/>
        <end position="173"/>
    </location>
</feature>
<dbReference type="HOGENOM" id="CLU_031275_8_0_4"/>
<dbReference type="PANTHER" id="PTHR21716">
    <property type="entry name" value="TRANSMEMBRANE PROTEIN"/>
    <property type="match status" value="1"/>
</dbReference>
<name>A0A060NN13_9BURK</name>
<feature type="transmembrane region" description="Helical" evidence="6">
    <location>
        <begin position="30"/>
        <end position="48"/>
    </location>
</feature>
<proteinExistence type="inferred from homology"/>
<dbReference type="EMBL" id="AP014569">
    <property type="protein sequence ID" value="BAO83926.1"/>
    <property type="molecule type" value="Genomic_DNA"/>
</dbReference>
<dbReference type="KEGG" id="cbab:SMCB_1698"/>
<keyword evidence="4 6" id="KW-1133">Transmembrane helix</keyword>
<feature type="transmembrane region" description="Helical" evidence="6">
    <location>
        <begin position="271"/>
        <end position="287"/>
    </location>
</feature>
<sequence length="389" mass="41882">MLLTPAQLRVLAWLSLAVVAWLLLDLLAPVLMPFLVAAVLAYALHPAVERLHGRGVPRWVGAGLALTLLLLVLLAVMLLIVPVITHQVPLLRDQIPLLLENFNAWIGPLAARFGLNAQIDVAMVRELLQRLISGEEGQWIEYLLSSLRIGGSVLLAALGFLVLTPIAAYYLLLDWDWLVENTKLLVPPRWRAPTQRFLDETDQVLGQYLRGQLLVMSSMAVFFTVGLMLVGLDLALPIGVFTGLAMFVPFLGFGVGMVLGLLAALLQFGDLWGVLLVGAVFMLGQTLESMFLTPRLLGGRIGMHPIAVIFALMAFGHLFGFIGVLIALPVSAVLVVALRRLQALYQSSALYTDGMERVPAPAAFADAAPATGPALATPPVAHAPGNPPT</sequence>
<dbReference type="STRING" id="1458426.SMCB_1698"/>
<comment type="subcellular location">
    <subcellularLocation>
        <location evidence="1">Membrane</location>
        <topology evidence="1">Multi-pass membrane protein</topology>
    </subcellularLocation>
</comment>
<protein>
    <submittedName>
        <fullName evidence="7">Predicted permease</fullName>
    </submittedName>
</protein>
<dbReference type="Pfam" id="PF01594">
    <property type="entry name" value="AI-2E_transport"/>
    <property type="match status" value="1"/>
</dbReference>
<dbReference type="Proteomes" id="UP000066014">
    <property type="component" value="Chromosome"/>
</dbReference>
<reference evidence="7 8" key="1">
    <citation type="journal article" date="2014" name="Nat. Commun.">
        <title>Physiological and genomic features of highly alkaliphilic hydrogen-utilizing Betaproteobacteria from a continental serpentinizing site.</title>
        <authorList>
            <person name="Suzuki S."/>
            <person name="Kuenen J.G."/>
            <person name="Schipper K."/>
            <person name="van der Velde S."/>
            <person name="Ishii S."/>
            <person name="Wu A."/>
            <person name="Sorokin D.Y."/>
            <person name="Tenney A."/>
            <person name="Meng X.Y."/>
            <person name="Morrill P.L."/>
            <person name="Kamagata Y."/>
            <person name="Muyzer G."/>
            <person name="Nealson K.H."/>
        </authorList>
    </citation>
    <scope>NUCLEOTIDE SEQUENCE [LARGE SCALE GENOMIC DNA]</scope>
    <source>
        <strain evidence="7 8">B1</strain>
    </source>
</reference>
<feature type="transmembrane region" description="Helical" evidence="6">
    <location>
        <begin position="60"/>
        <end position="84"/>
    </location>
</feature>
<dbReference type="GO" id="GO:0016020">
    <property type="term" value="C:membrane"/>
    <property type="evidence" value="ECO:0007669"/>
    <property type="project" value="UniProtKB-SubCell"/>
</dbReference>